<gene>
    <name evidence="1" type="ORF">UFOVP326_112</name>
</gene>
<dbReference type="PANTHER" id="PTHR13696">
    <property type="entry name" value="P-LOOP CONTAINING NUCLEOSIDE TRIPHOSPHATE HYDROLASE"/>
    <property type="match status" value="1"/>
</dbReference>
<name>A0A6J5LTV8_9CAUD</name>
<dbReference type="Pfam" id="PF09140">
    <property type="entry name" value="MipZ"/>
    <property type="match status" value="1"/>
</dbReference>
<protein>
    <submittedName>
        <fullName evidence="1">Soj ATPases involved in chromosome partitioning</fullName>
    </submittedName>
</protein>
<proteinExistence type="predicted"/>
<dbReference type="CDD" id="cd02042">
    <property type="entry name" value="ParAB_family"/>
    <property type="match status" value="1"/>
</dbReference>
<reference evidence="1" key="1">
    <citation type="submission" date="2020-04" db="EMBL/GenBank/DDBJ databases">
        <authorList>
            <person name="Chiriac C."/>
            <person name="Salcher M."/>
            <person name="Ghai R."/>
            <person name="Kavagutti S V."/>
        </authorList>
    </citation>
    <scope>NUCLEOTIDE SEQUENCE</scope>
</reference>
<dbReference type="SUPFAM" id="SSF52540">
    <property type="entry name" value="P-loop containing nucleoside triphosphate hydrolases"/>
    <property type="match status" value="1"/>
</dbReference>
<dbReference type="InterPro" id="IPR027417">
    <property type="entry name" value="P-loop_NTPase"/>
</dbReference>
<organism evidence="1">
    <name type="scientific">uncultured Caudovirales phage</name>
    <dbReference type="NCBI Taxonomy" id="2100421"/>
    <lineage>
        <taxon>Viruses</taxon>
        <taxon>Duplodnaviria</taxon>
        <taxon>Heunggongvirae</taxon>
        <taxon>Uroviricota</taxon>
        <taxon>Caudoviricetes</taxon>
        <taxon>Peduoviridae</taxon>
        <taxon>Maltschvirus</taxon>
        <taxon>Maltschvirus maltsch</taxon>
    </lineage>
</organism>
<dbReference type="Gene3D" id="3.40.50.300">
    <property type="entry name" value="P-loop containing nucleotide triphosphate hydrolases"/>
    <property type="match status" value="1"/>
</dbReference>
<dbReference type="PIRSF" id="PIRSF009320">
    <property type="entry name" value="Nuc_binding_HP_1000"/>
    <property type="match status" value="1"/>
</dbReference>
<dbReference type="PANTHER" id="PTHR13696:SF96">
    <property type="entry name" value="COBQ_COBB_MIND_PARA NUCLEOTIDE BINDING DOMAIN-CONTAINING PROTEIN"/>
    <property type="match status" value="1"/>
</dbReference>
<sequence>MLIVVGNEKGGCGKTTLAVHLAAAAAHAGRDTLLVDSDPGQQSAARWAARRREAHPEANAVRCVSLTGRAIRDELEDLARRYQVVVVDTGAEDSPELRAAVTVAGVLVIPLQPEPLDLWTLPTMEALVARARSFNAPLRVVVAVNRIPHQLAAQTPQEIAGWIAENTPQLAAPPIVAIVGRTAYGRAIGEGLAVHETPRPDLKATREMEALYQEVTR</sequence>
<dbReference type="InterPro" id="IPR050678">
    <property type="entry name" value="DNA_Partitioning_ATPase"/>
</dbReference>
<dbReference type="InterPro" id="IPR015223">
    <property type="entry name" value="MipZ"/>
</dbReference>
<dbReference type="EMBL" id="LR796340">
    <property type="protein sequence ID" value="CAB4137875.1"/>
    <property type="molecule type" value="Genomic_DNA"/>
</dbReference>
<evidence type="ECO:0000313" key="1">
    <source>
        <dbReference type="EMBL" id="CAB4137875.1"/>
    </source>
</evidence>
<accession>A0A6J5LTV8</accession>